<proteinExistence type="predicted"/>
<dbReference type="RefSeq" id="XP_018251151.1">
    <property type="nucleotide sequence ID" value="XM_018401079.1"/>
</dbReference>
<keyword evidence="1" id="KW-0812">Transmembrane</keyword>
<organism evidence="2 3">
    <name type="scientific">Fusarium oxysporum f. sp. lycopersici (strain 4287 / CBS 123668 / FGSC 9935 / NRRL 34936)</name>
    <name type="common">Fusarium vascular wilt of tomato</name>
    <dbReference type="NCBI Taxonomy" id="426428"/>
    <lineage>
        <taxon>Eukaryota</taxon>
        <taxon>Fungi</taxon>
        <taxon>Dikarya</taxon>
        <taxon>Ascomycota</taxon>
        <taxon>Pezizomycotina</taxon>
        <taxon>Sordariomycetes</taxon>
        <taxon>Hypocreomycetidae</taxon>
        <taxon>Hypocreales</taxon>
        <taxon>Nectriaceae</taxon>
        <taxon>Fusarium</taxon>
        <taxon>Fusarium oxysporum species complex</taxon>
    </lineage>
</organism>
<accession>A0A0J9VQK8</accession>
<reference evidence="2" key="2">
    <citation type="journal article" date="2010" name="Nature">
        <title>Comparative genomics reveals mobile pathogenicity chromosomes in Fusarium.</title>
        <authorList>
            <person name="Ma L.J."/>
            <person name="van der Does H.C."/>
            <person name="Borkovich K.A."/>
            <person name="Coleman J.J."/>
            <person name="Daboussi M.J."/>
            <person name="Di Pietro A."/>
            <person name="Dufresne M."/>
            <person name="Freitag M."/>
            <person name="Grabherr M."/>
            <person name="Henrissat B."/>
            <person name="Houterman P.M."/>
            <person name="Kang S."/>
            <person name="Shim W.B."/>
            <person name="Woloshuk C."/>
            <person name="Xie X."/>
            <person name="Xu J.R."/>
            <person name="Antoniw J."/>
            <person name="Baker S.E."/>
            <person name="Bluhm B.H."/>
            <person name="Breakspear A."/>
            <person name="Brown D.W."/>
            <person name="Butchko R.A."/>
            <person name="Chapman S."/>
            <person name="Coulson R."/>
            <person name="Coutinho P.M."/>
            <person name="Danchin E.G."/>
            <person name="Diener A."/>
            <person name="Gale L.R."/>
            <person name="Gardiner D.M."/>
            <person name="Goff S."/>
            <person name="Hammond-Kosack K.E."/>
            <person name="Hilburn K."/>
            <person name="Hua-Van A."/>
            <person name="Jonkers W."/>
            <person name="Kazan K."/>
            <person name="Kodira C.D."/>
            <person name="Koehrsen M."/>
            <person name="Kumar L."/>
            <person name="Lee Y.H."/>
            <person name="Li L."/>
            <person name="Manners J.M."/>
            <person name="Miranda-Saavedra D."/>
            <person name="Mukherjee M."/>
            <person name="Park G."/>
            <person name="Park J."/>
            <person name="Park S.Y."/>
            <person name="Proctor R.H."/>
            <person name="Regev A."/>
            <person name="Ruiz-Roldan M.C."/>
            <person name="Sain D."/>
            <person name="Sakthikumar S."/>
            <person name="Sykes S."/>
            <person name="Schwartz D.C."/>
            <person name="Turgeon B.G."/>
            <person name="Wapinski I."/>
            <person name="Yoder O."/>
            <person name="Young S."/>
            <person name="Zeng Q."/>
            <person name="Zhou S."/>
            <person name="Galagan J."/>
            <person name="Cuomo C.A."/>
            <person name="Kistler H.C."/>
            <person name="Rep M."/>
        </authorList>
    </citation>
    <scope>NUCLEOTIDE SEQUENCE [LARGE SCALE GENOMIC DNA]</scope>
    <source>
        <strain evidence="2">4287</strain>
    </source>
</reference>
<evidence type="ECO:0000313" key="2">
    <source>
        <dbReference type="EMBL" id="KNB13106.1"/>
    </source>
</evidence>
<dbReference type="EMBL" id="DS231712">
    <property type="protein sequence ID" value="KNB13106.1"/>
    <property type="molecule type" value="Genomic_DNA"/>
</dbReference>
<evidence type="ECO:0000313" key="3">
    <source>
        <dbReference type="Proteomes" id="UP000009097"/>
    </source>
</evidence>
<dbReference type="KEGG" id="fox:FOXG_20769"/>
<dbReference type="GeneID" id="28961475"/>
<keyword evidence="1" id="KW-1133">Transmembrane helix</keyword>
<dbReference type="AlphaFoldDB" id="A0A0J9VQK8"/>
<dbReference type="VEuPathDB" id="FungiDB:FOXG_20769"/>
<keyword evidence="1" id="KW-0472">Membrane</keyword>
<name>A0A0J9VQK8_FUSO4</name>
<sequence length="140" mass="15306">MASVGAMNSEGLQCWPCEEDSTIHDTMDNNLCLFLSLGYHRLFLQTGMDGVSQPASLLTLSAFQASENWGQAEYSSPTETNKAIRCSGLTQQTRSGHARTMIFNAPTTVCIPELGWAGLGWLALGLIFAKLLVWRVHDTP</sequence>
<reference evidence="2" key="1">
    <citation type="submission" date="2007-04" db="EMBL/GenBank/DDBJ databases">
        <authorList>
            <consortium name="The Broad Institute Genome Sequencing Platform"/>
            <person name="Birren B."/>
            <person name="Lander E."/>
            <person name="Galagan J."/>
            <person name="Nusbaum C."/>
            <person name="Devon K."/>
            <person name="Ma L.-J."/>
            <person name="Jaffe D."/>
            <person name="Butler J."/>
            <person name="Alvarez P."/>
            <person name="Gnerre S."/>
            <person name="Grabherr M."/>
            <person name="Kleber M."/>
            <person name="Mauceli E."/>
            <person name="Brockman W."/>
            <person name="MacCallum I.A."/>
            <person name="Young S."/>
            <person name="LaButti K."/>
            <person name="DeCaprio D."/>
            <person name="Crawford M."/>
            <person name="Koehrsen M."/>
            <person name="Engels R."/>
            <person name="Montgomery P."/>
            <person name="Pearson M."/>
            <person name="Howarth C."/>
            <person name="Larson L."/>
            <person name="White J."/>
            <person name="O'Leary S."/>
            <person name="Kodira C."/>
            <person name="Zeng Q."/>
            <person name="Yandava C."/>
            <person name="Alvarado L."/>
            <person name="Kistler C."/>
            <person name="Shim W.-B."/>
            <person name="Kang S."/>
            <person name="Woloshuk C."/>
        </authorList>
    </citation>
    <scope>NUCLEOTIDE SEQUENCE</scope>
    <source>
        <strain evidence="2">4287</strain>
    </source>
</reference>
<dbReference type="Proteomes" id="UP000009097">
    <property type="component" value="Unassembled WGS sequence"/>
</dbReference>
<feature type="transmembrane region" description="Helical" evidence="1">
    <location>
        <begin position="114"/>
        <end position="133"/>
    </location>
</feature>
<gene>
    <name evidence="2" type="ORF">FOXG_20769</name>
</gene>
<evidence type="ECO:0000256" key="1">
    <source>
        <dbReference type="SAM" id="Phobius"/>
    </source>
</evidence>
<protein>
    <submittedName>
        <fullName evidence="2">Uncharacterized protein</fullName>
    </submittedName>
</protein>